<accession>A0A921IP33</accession>
<dbReference type="Proteomes" id="UP000746751">
    <property type="component" value="Unassembled WGS sequence"/>
</dbReference>
<proteinExistence type="predicted"/>
<reference evidence="1" key="2">
    <citation type="submission" date="2021-09" db="EMBL/GenBank/DDBJ databases">
        <authorList>
            <person name="Gilroy R."/>
        </authorList>
    </citation>
    <scope>NUCLEOTIDE SEQUENCE</scope>
    <source>
        <strain evidence="1">ChiGjej2B2-7701</strain>
    </source>
</reference>
<sequence>MALYLPKQHIVIDVVDDPCSSPVDPDAFPGLTVVPVTCDELAHPERISEICGLPFPRVAAPAQQA</sequence>
<gene>
    <name evidence="1" type="ORF">K8U80_02555</name>
</gene>
<protein>
    <submittedName>
        <fullName evidence="1">Uncharacterized protein</fullName>
    </submittedName>
</protein>
<reference evidence="1" key="1">
    <citation type="journal article" date="2021" name="PeerJ">
        <title>Extensive microbial diversity within the chicken gut microbiome revealed by metagenomics and culture.</title>
        <authorList>
            <person name="Gilroy R."/>
            <person name="Ravi A."/>
            <person name="Getino M."/>
            <person name="Pursley I."/>
            <person name="Horton D.L."/>
            <person name="Alikhan N.F."/>
            <person name="Baker D."/>
            <person name="Gharbi K."/>
            <person name="Hall N."/>
            <person name="Watson M."/>
            <person name="Adriaenssens E.M."/>
            <person name="Foster-Nyarko E."/>
            <person name="Jarju S."/>
            <person name="Secka A."/>
            <person name="Antonio M."/>
            <person name="Oren A."/>
            <person name="Chaudhuri R.R."/>
            <person name="La Ragione R."/>
            <person name="Hildebrand F."/>
            <person name="Pallen M.J."/>
        </authorList>
    </citation>
    <scope>NUCLEOTIDE SEQUENCE</scope>
    <source>
        <strain evidence="1">ChiGjej2B2-7701</strain>
    </source>
</reference>
<organism evidence="1 2">
    <name type="scientific">Collinsella ihumii</name>
    <dbReference type="NCBI Taxonomy" id="1720204"/>
    <lineage>
        <taxon>Bacteria</taxon>
        <taxon>Bacillati</taxon>
        <taxon>Actinomycetota</taxon>
        <taxon>Coriobacteriia</taxon>
        <taxon>Coriobacteriales</taxon>
        <taxon>Coriobacteriaceae</taxon>
        <taxon>Collinsella</taxon>
    </lineage>
</organism>
<evidence type="ECO:0000313" key="2">
    <source>
        <dbReference type="Proteomes" id="UP000746751"/>
    </source>
</evidence>
<comment type="caution">
    <text evidence="1">The sequence shown here is derived from an EMBL/GenBank/DDBJ whole genome shotgun (WGS) entry which is preliminary data.</text>
</comment>
<dbReference type="AlphaFoldDB" id="A0A921IP33"/>
<dbReference type="EMBL" id="DYVF01000020">
    <property type="protein sequence ID" value="HJG30259.1"/>
    <property type="molecule type" value="Genomic_DNA"/>
</dbReference>
<name>A0A921IP33_9ACTN</name>
<evidence type="ECO:0000313" key="1">
    <source>
        <dbReference type="EMBL" id="HJG30259.1"/>
    </source>
</evidence>